<dbReference type="RefSeq" id="WP_006003289.1">
    <property type="nucleotide sequence ID" value="NZ_BAET01000007.1"/>
</dbReference>
<evidence type="ECO:0000313" key="9">
    <source>
        <dbReference type="EMBL" id="GAB54784.1"/>
    </source>
</evidence>
<dbReference type="PANTHER" id="PTHR11054:SF0">
    <property type="entry name" value="6-PHOSPHOGLUCONOLACTONASE"/>
    <property type="match status" value="1"/>
</dbReference>
<dbReference type="SUPFAM" id="SSF100950">
    <property type="entry name" value="NagB/RpiA/CoA transferase-like"/>
    <property type="match status" value="1"/>
</dbReference>
<dbReference type="GO" id="GO:0005975">
    <property type="term" value="P:carbohydrate metabolic process"/>
    <property type="evidence" value="ECO:0007669"/>
    <property type="project" value="UniProtKB-UniRule"/>
</dbReference>
<dbReference type="OrthoDB" id="9810967at2"/>
<dbReference type="InterPro" id="IPR005900">
    <property type="entry name" value="6-phosphogluconolactonase_DevB"/>
</dbReference>
<dbReference type="CDD" id="cd01400">
    <property type="entry name" value="6PGL"/>
    <property type="match status" value="1"/>
</dbReference>
<comment type="caution">
    <text evidence="9">The sequence shown here is derived from an EMBL/GenBank/DDBJ whole genome shotgun (WGS) entry which is preliminary data.</text>
</comment>
<dbReference type="STRING" id="56804.BAE46_08190"/>
<dbReference type="EC" id="3.1.1.31" evidence="5 7"/>
<dbReference type="EMBL" id="BAET01000007">
    <property type="protein sequence ID" value="GAB54784.1"/>
    <property type="molecule type" value="Genomic_DNA"/>
</dbReference>
<accession>H5T907</accession>
<dbReference type="InterPro" id="IPR006148">
    <property type="entry name" value="Glc/Gal-6P_isomerase"/>
</dbReference>
<dbReference type="UniPathway" id="UPA00115">
    <property type="reaction ID" value="UER00409"/>
</dbReference>
<evidence type="ECO:0000313" key="10">
    <source>
        <dbReference type="Proteomes" id="UP000053586"/>
    </source>
</evidence>
<dbReference type="InterPro" id="IPR037171">
    <property type="entry name" value="NagB/RpiA_transferase-like"/>
</dbReference>
<dbReference type="GO" id="GO:0017057">
    <property type="term" value="F:6-phosphogluconolactonase activity"/>
    <property type="evidence" value="ECO:0007669"/>
    <property type="project" value="UniProtKB-UniRule"/>
</dbReference>
<reference evidence="9 10" key="1">
    <citation type="journal article" date="2012" name="J. Bacteriol.">
        <title>Genome sequence of proteorhodopsin-containing sea ice bacterium Glaciecola punicea ACAM 611T.</title>
        <authorList>
            <person name="Qin Q.-L."/>
            <person name="Xie B.-B."/>
            <person name="Shu Y.-L."/>
            <person name="Rong J.-C."/>
            <person name="Zhao D.-L."/>
            <person name="Zhang X.-Y."/>
            <person name="Chen X.-L."/>
            <person name="Zhou B.-C."/>
            <person name="Zhanga Y.-Z."/>
        </authorList>
    </citation>
    <scope>NUCLEOTIDE SEQUENCE [LARGE SCALE GENOMIC DNA]</scope>
    <source>
        <strain evidence="9 10">ACAM 611</strain>
    </source>
</reference>
<feature type="domain" description="Glucosamine/galactosamine-6-phosphate isomerase" evidence="8">
    <location>
        <begin position="10"/>
        <end position="228"/>
    </location>
</feature>
<organism evidence="9 10">
    <name type="scientific">Glaciecola punicea ACAM 611</name>
    <dbReference type="NCBI Taxonomy" id="1121923"/>
    <lineage>
        <taxon>Bacteria</taxon>
        <taxon>Pseudomonadati</taxon>
        <taxon>Pseudomonadota</taxon>
        <taxon>Gammaproteobacteria</taxon>
        <taxon>Alteromonadales</taxon>
        <taxon>Alteromonadaceae</taxon>
        <taxon>Glaciecola</taxon>
    </lineage>
</organism>
<dbReference type="eggNOG" id="COG0363">
    <property type="taxonomic scope" value="Bacteria"/>
</dbReference>
<proteinExistence type="inferred from homology"/>
<dbReference type="NCBIfam" id="TIGR01198">
    <property type="entry name" value="pgl"/>
    <property type="match status" value="1"/>
</dbReference>
<protein>
    <recommendedName>
        <fullName evidence="6 7">6-phosphogluconolactonase</fullName>
        <shortName evidence="7">6PGL</shortName>
        <ecNumber evidence="5 7">3.1.1.31</ecNumber>
    </recommendedName>
</protein>
<comment type="similarity">
    <text evidence="4 7">Belongs to the glucosamine/galactosamine-6-phosphate isomerase family. 6-phosphogluconolactonase subfamily.</text>
</comment>
<reference evidence="9 10" key="2">
    <citation type="journal article" date="2017" name="Antonie Van Leeuwenhoek">
        <title>Rhizobium rhizosphaerae sp. nov., a novel species isolated from rice rhizosphere.</title>
        <authorList>
            <person name="Zhao J.J."/>
            <person name="Zhang J."/>
            <person name="Zhang R.J."/>
            <person name="Zhang C.W."/>
            <person name="Yin H.Q."/>
            <person name="Zhang X.X."/>
        </authorList>
    </citation>
    <scope>NUCLEOTIDE SEQUENCE [LARGE SCALE GENOMIC DNA]</scope>
    <source>
        <strain evidence="9 10">ACAM 611</strain>
    </source>
</reference>
<evidence type="ECO:0000256" key="3">
    <source>
        <dbReference type="ARBA" id="ARBA00004961"/>
    </source>
</evidence>
<comment type="catalytic activity">
    <reaction evidence="1 7">
        <text>6-phospho-D-glucono-1,5-lactone + H2O = 6-phospho-D-gluconate + H(+)</text>
        <dbReference type="Rhea" id="RHEA:12556"/>
        <dbReference type="ChEBI" id="CHEBI:15377"/>
        <dbReference type="ChEBI" id="CHEBI:15378"/>
        <dbReference type="ChEBI" id="CHEBI:57955"/>
        <dbReference type="ChEBI" id="CHEBI:58759"/>
        <dbReference type="EC" id="3.1.1.31"/>
    </reaction>
</comment>
<evidence type="ECO:0000259" key="8">
    <source>
        <dbReference type="Pfam" id="PF01182"/>
    </source>
</evidence>
<dbReference type="Proteomes" id="UP000053586">
    <property type="component" value="Unassembled WGS sequence"/>
</dbReference>
<dbReference type="AlphaFoldDB" id="H5T907"/>
<comment type="pathway">
    <text evidence="3 7">Carbohydrate degradation; pentose phosphate pathway; D-ribulose 5-phosphate from D-glucose 6-phosphate (oxidative stage): step 2/3.</text>
</comment>
<dbReference type="Gene3D" id="3.40.50.1360">
    <property type="match status" value="1"/>
</dbReference>
<evidence type="ECO:0000256" key="2">
    <source>
        <dbReference type="ARBA" id="ARBA00002681"/>
    </source>
</evidence>
<dbReference type="PANTHER" id="PTHR11054">
    <property type="entry name" value="6-PHOSPHOGLUCONOLACTONASE"/>
    <property type="match status" value="1"/>
</dbReference>
<evidence type="ECO:0000256" key="6">
    <source>
        <dbReference type="ARBA" id="ARBA00020337"/>
    </source>
</evidence>
<dbReference type="InterPro" id="IPR039104">
    <property type="entry name" value="6PGL"/>
</dbReference>
<keyword evidence="7" id="KW-0378">Hydrolase</keyword>
<dbReference type="Pfam" id="PF01182">
    <property type="entry name" value="Glucosamine_iso"/>
    <property type="match status" value="1"/>
</dbReference>
<evidence type="ECO:0000256" key="5">
    <source>
        <dbReference type="ARBA" id="ARBA00013198"/>
    </source>
</evidence>
<dbReference type="GO" id="GO:0006098">
    <property type="term" value="P:pentose-phosphate shunt"/>
    <property type="evidence" value="ECO:0007669"/>
    <property type="project" value="UniProtKB-UniPathway"/>
</dbReference>
<gene>
    <name evidence="7 9" type="primary">pgl</name>
    <name evidence="9" type="ORF">GPUN_0644</name>
</gene>
<keyword evidence="10" id="KW-1185">Reference proteome</keyword>
<sequence length="230" mass="25039">MALILNEFDSAHDLTKAFAKRIIEALAKAIVEKGRASLVVSGGTTPKPLFMVLSQIDLAWDKVVITLADERWVNASHPDSNEKLVRENLLLNKASIATFVSLTTSHKDPQDAEREVSVRVDAIDESFDVLILGMGEDGHTASLFPCSEQISEGLNLSRSLSAIATTPATAPHQRMSMSLAKIVNAKQVFLHLTGTKKKAILDDALANFSELEKPIIAVCQHANVNLMWSP</sequence>
<evidence type="ECO:0000256" key="4">
    <source>
        <dbReference type="ARBA" id="ARBA00010662"/>
    </source>
</evidence>
<name>H5T907_9ALTE</name>
<comment type="function">
    <text evidence="2 7">Hydrolysis of 6-phosphogluconolactone to 6-phosphogluconate.</text>
</comment>
<evidence type="ECO:0000256" key="7">
    <source>
        <dbReference type="RuleBase" id="RU365095"/>
    </source>
</evidence>
<evidence type="ECO:0000256" key="1">
    <source>
        <dbReference type="ARBA" id="ARBA00000832"/>
    </source>
</evidence>